<feature type="region of interest" description="Disordered" evidence="2">
    <location>
        <begin position="83"/>
        <end position="123"/>
    </location>
</feature>
<accession>A0A7M2Z1J5</accession>
<dbReference type="RefSeq" id="WP_114794557.1">
    <property type="nucleotide sequence ID" value="NZ_QQZY01000001.1"/>
</dbReference>
<feature type="transmembrane region" description="Helical" evidence="3">
    <location>
        <begin position="310"/>
        <end position="331"/>
    </location>
</feature>
<feature type="transmembrane region" description="Helical" evidence="3">
    <location>
        <begin position="50"/>
        <end position="72"/>
    </location>
</feature>
<evidence type="ECO:0000256" key="1">
    <source>
        <dbReference type="SAM" id="Coils"/>
    </source>
</evidence>
<dbReference type="AlphaFoldDB" id="A0A7M2Z1J5"/>
<feature type="compositionally biased region" description="Low complexity" evidence="2">
    <location>
        <begin position="85"/>
        <end position="123"/>
    </location>
</feature>
<keyword evidence="3" id="KW-1133">Transmembrane helix</keyword>
<dbReference type="EMBL" id="QQZY01000001">
    <property type="protein sequence ID" value="RDI75652.1"/>
    <property type="molecule type" value="Genomic_DNA"/>
</dbReference>
<dbReference type="Proteomes" id="UP000254134">
    <property type="component" value="Unassembled WGS sequence"/>
</dbReference>
<organism evidence="5 6">
    <name type="scientific">Gaiella occulta</name>
    <dbReference type="NCBI Taxonomy" id="1002870"/>
    <lineage>
        <taxon>Bacteria</taxon>
        <taxon>Bacillati</taxon>
        <taxon>Actinomycetota</taxon>
        <taxon>Thermoleophilia</taxon>
        <taxon>Gaiellales</taxon>
        <taxon>Gaiellaceae</taxon>
        <taxon>Gaiella</taxon>
    </lineage>
</organism>
<feature type="coiled-coil region" evidence="1">
    <location>
        <begin position="196"/>
        <end position="268"/>
    </location>
</feature>
<evidence type="ECO:0000313" key="6">
    <source>
        <dbReference type="Proteomes" id="UP000254134"/>
    </source>
</evidence>
<gene>
    <name evidence="5" type="ORF">Gocc_0071</name>
</gene>
<evidence type="ECO:0000259" key="4">
    <source>
        <dbReference type="Pfam" id="PF14257"/>
    </source>
</evidence>
<feature type="domain" description="DUF4349" evidence="4">
    <location>
        <begin position="127"/>
        <end position="333"/>
    </location>
</feature>
<proteinExistence type="predicted"/>
<dbReference type="InterPro" id="IPR025645">
    <property type="entry name" value="DUF4349"/>
</dbReference>
<protein>
    <recommendedName>
        <fullName evidence="4">DUF4349 domain-containing protein</fullName>
    </recommendedName>
</protein>
<comment type="caution">
    <text evidence="5">The sequence shown here is derived from an EMBL/GenBank/DDBJ whole genome shotgun (WGS) entry which is preliminary data.</text>
</comment>
<keyword evidence="3" id="KW-0812">Transmembrane</keyword>
<reference evidence="5 6" key="1">
    <citation type="submission" date="2018-07" db="EMBL/GenBank/DDBJ databases">
        <title>High-quality-draft genome sequence of Gaiella occulta.</title>
        <authorList>
            <person name="Severino R."/>
            <person name="Froufe H.J.C."/>
            <person name="Rainey F.A."/>
            <person name="Barroso C."/>
            <person name="Albuquerque L."/>
            <person name="Lobo-Da-Cunha A."/>
            <person name="Da Costa M.S."/>
            <person name="Egas C."/>
        </authorList>
    </citation>
    <scope>NUCLEOTIDE SEQUENCE [LARGE SCALE GENOMIC DNA]</scope>
    <source>
        <strain evidence="5 6">F2-233</strain>
    </source>
</reference>
<keyword evidence="1" id="KW-0175">Coiled coil</keyword>
<name>A0A7M2Z1J5_9ACTN</name>
<evidence type="ECO:0000256" key="3">
    <source>
        <dbReference type="SAM" id="Phobius"/>
    </source>
</evidence>
<sequence>MTSAESNLVAELRAARPSADEALRERVRAIAAAGPARRSSRFARLSLRRVALVAVPAAAVVAISVAGVAGLVDSRPGASETVATSVGSLAGPPSPGPAARELAPQAKAGVAADAAAPAPTPGRAQRYSAELTVEVKDVDALSSATLKALQTARDLGGYVVNVAYATSTSGTSTMTLRVPTAQVQDAIVRLSRLGRIVAQQVQIEDLQGQVDELTTRETALRERIARLSARLASTSLDAETRATLAARRDAARAELARVRATRAQVNGEALYATIRLSLQTRQSSLVPAVPSRFDRAFDRAGEILALEATAVLYALVVAGPLAAVALAAWLVRRGLRRRENERLLTS</sequence>
<evidence type="ECO:0000313" key="5">
    <source>
        <dbReference type="EMBL" id="RDI75652.1"/>
    </source>
</evidence>
<dbReference type="Pfam" id="PF14257">
    <property type="entry name" value="DUF4349"/>
    <property type="match status" value="1"/>
</dbReference>
<keyword evidence="3" id="KW-0472">Membrane</keyword>
<reference evidence="6" key="2">
    <citation type="journal article" date="2019" name="MicrobiologyOpen">
        <title>High-quality draft genome sequence of Gaiella occulta isolated from a 150 meter deep mineral water borehole and comparison with the genome sequences of other deep-branching lineages of the phylum Actinobacteria.</title>
        <authorList>
            <person name="Severino R."/>
            <person name="Froufe H.J.C."/>
            <person name="Barroso C."/>
            <person name="Albuquerque L."/>
            <person name="Lobo-da-Cunha A."/>
            <person name="da Costa M.S."/>
            <person name="Egas C."/>
        </authorList>
    </citation>
    <scope>NUCLEOTIDE SEQUENCE [LARGE SCALE GENOMIC DNA]</scope>
    <source>
        <strain evidence="6">F2-233</strain>
    </source>
</reference>
<keyword evidence="6" id="KW-1185">Reference proteome</keyword>
<evidence type="ECO:0000256" key="2">
    <source>
        <dbReference type="SAM" id="MobiDB-lite"/>
    </source>
</evidence>